<evidence type="ECO:0000313" key="1">
    <source>
        <dbReference type="EMBL" id="KKN38454.1"/>
    </source>
</evidence>
<dbReference type="AlphaFoldDB" id="A0A0F9Q7K9"/>
<name>A0A0F9Q7K9_9ZZZZ</name>
<dbReference type="PANTHER" id="PTHR34374">
    <property type="entry name" value="LARGE RIBOSOMAL RNA SUBUNIT ACCUMULATION PROTEIN YCED HOMOLOG 1, CHLOROPLASTIC"/>
    <property type="match status" value="1"/>
</dbReference>
<reference evidence="1" key="1">
    <citation type="journal article" date="2015" name="Nature">
        <title>Complex archaea that bridge the gap between prokaryotes and eukaryotes.</title>
        <authorList>
            <person name="Spang A."/>
            <person name="Saw J.H."/>
            <person name="Jorgensen S.L."/>
            <person name="Zaremba-Niedzwiedzka K."/>
            <person name="Martijn J."/>
            <person name="Lind A.E."/>
            <person name="van Eijk R."/>
            <person name="Schleper C."/>
            <person name="Guy L."/>
            <person name="Ettema T.J."/>
        </authorList>
    </citation>
    <scope>NUCLEOTIDE SEQUENCE</scope>
</reference>
<dbReference type="InterPro" id="IPR003772">
    <property type="entry name" value="YceD"/>
</dbReference>
<comment type="caution">
    <text evidence="1">The sequence shown here is derived from an EMBL/GenBank/DDBJ whole genome shotgun (WGS) entry which is preliminary data.</text>
</comment>
<proteinExistence type="predicted"/>
<gene>
    <name evidence="1" type="ORF">LCGC14_0753310</name>
</gene>
<dbReference type="Pfam" id="PF02620">
    <property type="entry name" value="YceD"/>
    <property type="match status" value="1"/>
</dbReference>
<organism evidence="1">
    <name type="scientific">marine sediment metagenome</name>
    <dbReference type="NCBI Taxonomy" id="412755"/>
    <lineage>
        <taxon>unclassified sequences</taxon>
        <taxon>metagenomes</taxon>
        <taxon>ecological metagenomes</taxon>
    </lineage>
</organism>
<evidence type="ECO:0008006" key="2">
    <source>
        <dbReference type="Google" id="ProtNLM"/>
    </source>
</evidence>
<dbReference type="EMBL" id="LAZR01001827">
    <property type="protein sequence ID" value="KKN38454.1"/>
    <property type="molecule type" value="Genomic_DNA"/>
</dbReference>
<dbReference type="PANTHER" id="PTHR34374:SF1">
    <property type="entry name" value="LARGE RIBOSOMAL RNA SUBUNIT ACCUMULATION PROTEIN YCED HOMOLOG 1, CHLOROPLASTIC"/>
    <property type="match status" value="1"/>
</dbReference>
<accession>A0A0F9Q7K9</accession>
<sequence>MNELKVDISDIRGEASAHKSFEVKSDLGSLDIRGQTINLGEVSSSGEVTNADEGIMAQATANGHFDLQCSRCLANFGYDLNIDISEFFSFEDGEAEYVVEDDNIDLAGPVIEAIALNLDIKTLCKDSCKGLCDKCGTNLNLGKCECKTEKIDIRLKKLQDLKSSLESKDREK</sequence>
<protein>
    <recommendedName>
        <fullName evidence="2">DUF177 domain-containing protein</fullName>
    </recommendedName>
</protein>